<organism evidence="4">
    <name type="scientific">Sesamum latifolium</name>
    <dbReference type="NCBI Taxonomy" id="2727402"/>
    <lineage>
        <taxon>Eukaryota</taxon>
        <taxon>Viridiplantae</taxon>
        <taxon>Streptophyta</taxon>
        <taxon>Embryophyta</taxon>
        <taxon>Tracheophyta</taxon>
        <taxon>Spermatophyta</taxon>
        <taxon>Magnoliopsida</taxon>
        <taxon>eudicotyledons</taxon>
        <taxon>Gunneridae</taxon>
        <taxon>Pentapetalae</taxon>
        <taxon>asterids</taxon>
        <taxon>lamiids</taxon>
        <taxon>Lamiales</taxon>
        <taxon>Pedaliaceae</taxon>
        <taxon>Sesamum</taxon>
    </lineage>
</organism>
<feature type="compositionally biased region" description="Basic residues" evidence="2">
    <location>
        <begin position="161"/>
        <end position="171"/>
    </location>
</feature>
<dbReference type="InterPro" id="IPR027417">
    <property type="entry name" value="P-loop_NTPase"/>
</dbReference>
<dbReference type="Gene3D" id="3.40.50.300">
    <property type="entry name" value="P-loop containing nucleotide triphosphate hydrolases"/>
    <property type="match status" value="1"/>
</dbReference>
<accession>A0AAW2XAK2</accession>
<dbReference type="AlphaFoldDB" id="A0AAW2XAK2"/>
<reference evidence="4" key="1">
    <citation type="submission" date="2020-06" db="EMBL/GenBank/DDBJ databases">
        <authorList>
            <person name="Li T."/>
            <person name="Hu X."/>
            <person name="Zhang T."/>
            <person name="Song X."/>
            <person name="Zhang H."/>
            <person name="Dai N."/>
            <person name="Sheng W."/>
            <person name="Hou X."/>
            <person name="Wei L."/>
        </authorList>
    </citation>
    <scope>NUCLEOTIDE SEQUENCE</scope>
    <source>
        <strain evidence="4">KEN1</strain>
        <tissue evidence="4">Leaf</tissue>
    </source>
</reference>
<dbReference type="PROSITE" id="PS51194">
    <property type="entry name" value="HELICASE_CTER"/>
    <property type="match status" value="1"/>
</dbReference>
<gene>
    <name evidence="4" type="ORF">Slati_1624500</name>
</gene>
<dbReference type="PANTHER" id="PTHR47958">
    <property type="entry name" value="ATP-DEPENDENT RNA HELICASE DBP3"/>
    <property type="match status" value="1"/>
</dbReference>
<feature type="compositionally biased region" description="Basic and acidic residues" evidence="2">
    <location>
        <begin position="258"/>
        <end position="274"/>
    </location>
</feature>
<feature type="compositionally biased region" description="Polar residues" evidence="2">
    <location>
        <begin position="292"/>
        <end position="303"/>
    </location>
</feature>
<keyword evidence="4" id="KW-0547">Nucleotide-binding</keyword>
<keyword evidence="4" id="KW-0378">Hydrolase</keyword>
<name>A0AAW2XAK2_9LAMI</name>
<keyword evidence="4" id="KW-0347">Helicase</keyword>
<dbReference type="GO" id="GO:0004386">
    <property type="term" value="F:helicase activity"/>
    <property type="evidence" value="ECO:0007669"/>
    <property type="project" value="UniProtKB-KW"/>
</dbReference>
<keyword evidence="1" id="KW-0694">RNA-binding</keyword>
<dbReference type="EMBL" id="JACGWN010000005">
    <property type="protein sequence ID" value="KAL0450681.1"/>
    <property type="molecule type" value="Genomic_DNA"/>
</dbReference>
<evidence type="ECO:0000313" key="4">
    <source>
        <dbReference type="EMBL" id="KAL0450681.1"/>
    </source>
</evidence>
<sequence length="325" mass="35873">MVMVRVVINYDFPTGVEDYVHRIGRTGRAGATGVAYTFFCDQDAKHASDLVKVLEGANQNVPVELRNMASRGGGMGRARRQWGSGPGGRDGGRGGRYDSSYNGRDGGRTGWGMSSIPAKGVNRGYERDRHGSGTCDGQDTIASGSFHYKSFHESMTATAKNRGRSRSRSRSPNKNSGWGERRGKTRSRSRSRSKSPYRNSGWGDKHGKTRSRSRSRSSERFNGAAPTRRSFHESATRASSYGNPNSKDYKNYDNLQVADREKSLSPRVNEKEIVRGSNNSAAEARRRSPPRQSTGYANGSNSNFRDEEEDGMLPPEDNGLFRPPN</sequence>
<keyword evidence="4" id="KW-0067">ATP-binding</keyword>
<dbReference type="Pfam" id="PF00271">
    <property type="entry name" value="Helicase_C"/>
    <property type="match status" value="1"/>
</dbReference>
<feature type="compositionally biased region" description="Polar residues" evidence="2">
    <location>
        <begin position="236"/>
        <end position="246"/>
    </location>
</feature>
<protein>
    <submittedName>
        <fullName evidence="4">ATP-dependent RNA helicase-like protein DB10</fullName>
    </submittedName>
</protein>
<evidence type="ECO:0000256" key="2">
    <source>
        <dbReference type="SAM" id="MobiDB-lite"/>
    </source>
</evidence>
<dbReference type="InterPro" id="IPR001650">
    <property type="entry name" value="Helicase_C-like"/>
</dbReference>
<feature type="region of interest" description="Disordered" evidence="2">
    <location>
        <begin position="69"/>
        <end position="139"/>
    </location>
</feature>
<dbReference type="SUPFAM" id="SSF52540">
    <property type="entry name" value="P-loop containing nucleoside triphosphate hydrolases"/>
    <property type="match status" value="1"/>
</dbReference>
<evidence type="ECO:0000256" key="1">
    <source>
        <dbReference type="ARBA" id="ARBA00022884"/>
    </source>
</evidence>
<feature type="region of interest" description="Disordered" evidence="2">
    <location>
        <begin position="156"/>
        <end position="325"/>
    </location>
</feature>
<feature type="domain" description="Helicase C-terminal" evidence="3">
    <location>
        <begin position="1"/>
        <end position="69"/>
    </location>
</feature>
<evidence type="ECO:0000259" key="3">
    <source>
        <dbReference type="PROSITE" id="PS51194"/>
    </source>
</evidence>
<dbReference type="GO" id="GO:0003723">
    <property type="term" value="F:RNA binding"/>
    <property type="evidence" value="ECO:0007669"/>
    <property type="project" value="UniProtKB-KW"/>
</dbReference>
<reference evidence="4" key="2">
    <citation type="journal article" date="2024" name="Plant">
        <title>Genomic evolution and insights into agronomic trait innovations of Sesamum species.</title>
        <authorList>
            <person name="Miao H."/>
            <person name="Wang L."/>
            <person name="Qu L."/>
            <person name="Liu H."/>
            <person name="Sun Y."/>
            <person name="Le M."/>
            <person name="Wang Q."/>
            <person name="Wei S."/>
            <person name="Zheng Y."/>
            <person name="Lin W."/>
            <person name="Duan Y."/>
            <person name="Cao H."/>
            <person name="Xiong S."/>
            <person name="Wang X."/>
            <person name="Wei L."/>
            <person name="Li C."/>
            <person name="Ma Q."/>
            <person name="Ju M."/>
            <person name="Zhao R."/>
            <person name="Li G."/>
            <person name="Mu C."/>
            <person name="Tian Q."/>
            <person name="Mei H."/>
            <person name="Zhang T."/>
            <person name="Gao T."/>
            <person name="Zhang H."/>
        </authorList>
    </citation>
    <scope>NUCLEOTIDE SEQUENCE</scope>
    <source>
        <strain evidence="4">KEN1</strain>
    </source>
</reference>
<proteinExistence type="predicted"/>
<comment type="caution">
    <text evidence="4">The sequence shown here is derived from an EMBL/GenBank/DDBJ whole genome shotgun (WGS) entry which is preliminary data.</text>
</comment>
<feature type="compositionally biased region" description="Basic residues" evidence="2">
    <location>
        <begin position="183"/>
        <end position="195"/>
    </location>
</feature>